<evidence type="ECO:0000256" key="1">
    <source>
        <dbReference type="ARBA" id="ARBA00005083"/>
    </source>
</evidence>
<keyword evidence="3" id="KW-0560">Oxidoreductase</keyword>
<accession>A0A397UAQ1</accession>
<feature type="domain" description="FAD linked oxidase N-terminal" evidence="5">
    <location>
        <begin position="5"/>
        <end position="56"/>
    </location>
</feature>
<comment type="caution">
    <text evidence="7">The sequence shown here is derived from an EMBL/GenBank/DDBJ whole genome shotgun (WGS) entry which is preliminary data.</text>
</comment>
<dbReference type="Proteomes" id="UP000266673">
    <property type="component" value="Unassembled WGS sequence"/>
</dbReference>
<dbReference type="GO" id="GO:0003885">
    <property type="term" value="F:D-arabinono-1,4-lactone oxidase activity"/>
    <property type="evidence" value="ECO:0007669"/>
    <property type="project" value="UniProtKB-EC"/>
</dbReference>
<dbReference type="STRING" id="44941.A0A397UAQ1"/>
<dbReference type="EC" id="1.1.3.37" evidence="2"/>
<dbReference type="Pfam" id="PF01565">
    <property type="entry name" value="FAD_binding_4"/>
    <property type="match status" value="1"/>
</dbReference>
<evidence type="ECO:0000259" key="5">
    <source>
        <dbReference type="Pfam" id="PF01565"/>
    </source>
</evidence>
<comment type="pathway">
    <text evidence="1">Cofactor biosynthesis; D-erythroascorbate biosynthesis; dehydro-D-arabinono-1,4-lactone from D-arabinose: step 2/2.</text>
</comment>
<dbReference type="GO" id="GO:0016020">
    <property type="term" value="C:membrane"/>
    <property type="evidence" value="ECO:0007669"/>
    <property type="project" value="InterPro"/>
</dbReference>
<reference evidence="7 8" key="1">
    <citation type="submission" date="2018-06" db="EMBL/GenBank/DDBJ databases">
        <title>Comparative genomics reveals the genomic features of Rhizophagus irregularis, R. cerebriforme, R. diaphanum and Gigaspora rosea, and their symbiotic lifestyle signature.</title>
        <authorList>
            <person name="Morin E."/>
            <person name="San Clemente H."/>
            <person name="Chen E.C.H."/>
            <person name="De La Providencia I."/>
            <person name="Hainaut M."/>
            <person name="Kuo A."/>
            <person name="Kohler A."/>
            <person name="Murat C."/>
            <person name="Tang N."/>
            <person name="Roy S."/>
            <person name="Loubradou J."/>
            <person name="Henrissat B."/>
            <person name="Grigoriev I.V."/>
            <person name="Corradi N."/>
            <person name="Roux C."/>
            <person name="Martin F.M."/>
        </authorList>
    </citation>
    <scope>NUCLEOTIDE SEQUENCE [LARGE SCALE GENOMIC DNA]</scope>
    <source>
        <strain evidence="7 8">DAOM 194757</strain>
    </source>
</reference>
<dbReference type="AlphaFoldDB" id="A0A397UAQ1"/>
<evidence type="ECO:0000313" key="8">
    <source>
        <dbReference type="Proteomes" id="UP000266673"/>
    </source>
</evidence>
<organism evidence="7 8">
    <name type="scientific">Gigaspora rosea</name>
    <dbReference type="NCBI Taxonomy" id="44941"/>
    <lineage>
        <taxon>Eukaryota</taxon>
        <taxon>Fungi</taxon>
        <taxon>Fungi incertae sedis</taxon>
        <taxon>Mucoromycota</taxon>
        <taxon>Glomeromycotina</taxon>
        <taxon>Glomeromycetes</taxon>
        <taxon>Diversisporales</taxon>
        <taxon>Gigasporaceae</taxon>
        <taxon>Gigaspora</taxon>
    </lineage>
</organism>
<evidence type="ECO:0000313" key="7">
    <source>
        <dbReference type="EMBL" id="RIB05819.1"/>
    </source>
</evidence>
<protein>
    <recommendedName>
        <fullName evidence="2">D-arabinono-1,4-lactone oxidase</fullName>
        <ecNumber evidence="2">1.1.3.37</ecNumber>
    </recommendedName>
    <alternativeName>
        <fullName evidence="4">L-galactono-gamma-lactone oxidase</fullName>
    </alternativeName>
</protein>
<dbReference type="UniPathway" id="UPA00771">
    <property type="reaction ID" value="UER00766"/>
</dbReference>
<sequence length="138" mass="15778">MTYKLYFDPESEDDIVKIIELAKRNKKNVRAIGMIHSPSDLPFSDGYIISMKKLNSPRETMNLDGFKAALCSLGALGIIAQVTIQYETAYLLEANQTPVKLNYVLDNLESVIHSAEHVRFWWFPHTDDCVAWKANRTK</sequence>
<dbReference type="InterPro" id="IPR010031">
    <property type="entry name" value="FAD_lactone_oxidase-like"/>
</dbReference>
<dbReference type="SUPFAM" id="SSF56176">
    <property type="entry name" value="FAD-binding/transporter-associated domain-like"/>
    <property type="match status" value="1"/>
</dbReference>
<gene>
    <name evidence="7" type="ORF">C2G38_2047299</name>
</gene>
<evidence type="ECO:0000256" key="2">
    <source>
        <dbReference type="ARBA" id="ARBA00013136"/>
    </source>
</evidence>
<dbReference type="OrthoDB" id="610608at2759"/>
<dbReference type="InterPro" id="IPR006094">
    <property type="entry name" value="Oxid_FAD_bind_N"/>
</dbReference>
<proteinExistence type="predicted"/>
<keyword evidence="8" id="KW-1185">Reference proteome</keyword>
<dbReference type="InterPro" id="IPR016167">
    <property type="entry name" value="FAD-bd_PCMH_sub1"/>
</dbReference>
<dbReference type="GO" id="GO:0050660">
    <property type="term" value="F:flavin adenine dinucleotide binding"/>
    <property type="evidence" value="ECO:0007669"/>
    <property type="project" value="InterPro"/>
</dbReference>
<name>A0A397UAQ1_9GLOM</name>
<dbReference type="PANTHER" id="PTHR43762:SF1">
    <property type="entry name" value="D-ARABINONO-1,4-LACTONE OXIDASE"/>
    <property type="match status" value="1"/>
</dbReference>
<evidence type="ECO:0000259" key="6">
    <source>
        <dbReference type="Pfam" id="PF04030"/>
    </source>
</evidence>
<dbReference type="PANTHER" id="PTHR43762">
    <property type="entry name" value="L-GULONOLACTONE OXIDASE"/>
    <property type="match status" value="1"/>
</dbReference>
<evidence type="ECO:0000256" key="3">
    <source>
        <dbReference type="ARBA" id="ARBA00023002"/>
    </source>
</evidence>
<dbReference type="Gene3D" id="3.30.43.10">
    <property type="entry name" value="Uridine Diphospho-n-acetylenolpyruvylglucosamine Reductase, domain 2"/>
    <property type="match status" value="1"/>
</dbReference>
<dbReference type="InterPro" id="IPR007173">
    <property type="entry name" value="ALO_C"/>
</dbReference>
<feature type="domain" description="D-arabinono-1,4-lactone oxidase C-terminal" evidence="6">
    <location>
        <begin position="82"/>
        <end position="137"/>
    </location>
</feature>
<evidence type="ECO:0000256" key="4">
    <source>
        <dbReference type="ARBA" id="ARBA00033418"/>
    </source>
</evidence>
<dbReference type="InterPro" id="IPR036318">
    <property type="entry name" value="FAD-bd_PCMH-like_sf"/>
</dbReference>
<dbReference type="Pfam" id="PF04030">
    <property type="entry name" value="ALO"/>
    <property type="match status" value="1"/>
</dbReference>
<dbReference type="EMBL" id="QKWP01001914">
    <property type="protein sequence ID" value="RIB05819.1"/>
    <property type="molecule type" value="Genomic_DNA"/>
</dbReference>